<dbReference type="OrthoDB" id="8954872at2759"/>
<name>A0A9Q1EEQ4_SYNKA</name>
<feature type="chain" id="PRO_5040202495" description="Cathelicidin" evidence="1">
    <location>
        <begin position="20"/>
        <end position="216"/>
    </location>
</feature>
<gene>
    <name evidence="2" type="ORF">SKAU_G00386420</name>
</gene>
<protein>
    <recommendedName>
        <fullName evidence="4">Cathelicidin</fullName>
    </recommendedName>
</protein>
<keyword evidence="3" id="KW-1185">Reference proteome</keyword>
<evidence type="ECO:0008006" key="4">
    <source>
        <dbReference type="Google" id="ProtNLM"/>
    </source>
</evidence>
<dbReference type="InterPro" id="IPR046350">
    <property type="entry name" value="Cystatin_sf"/>
</dbReference>
<accession>A0A9Q1EEQ4</accession>
<evidence type="ECO:0000256" key="1">
    <source>
        <dbReference type="SAM" id="SignalP"/>
    </source>
</evidence>
<dbReference type="Pfam" id="PF00666">
    <property type="entry name" value="Cathelicidins"/>
    <property type="match status" value="1"/>
</dbReference>
<keyword evidence="1" id="KW-0732">Signal</keyword>
<reference evidence="2" key="1">
    <citation type="journal article" date="2023" name="Science">
        <title>Genome structures resolve the early diversification of teleost fishes.</title>
        <authorList>
            <person name="Parey E."/>
            <person name="Louis A."/>
            <person name="Montfort J."/>
            <person name="Bouchez O."/>
            <person name="Roques C."/>
            <person name="Iampietro C."/>
            <person name="Lluch J."/>
            <person name="Castinel A."/>
            <person name="Donnadieu C."/>
            <person name="Desvignes T."/>
            <person name="Floi Bucao C."/>
            <person name="Jouanno E."/>
            <person name="Wen M."/>
            <person name="Mejri S."/>
            <person name="Dirks R."/>
            <person name="Jansen H."/>
            <person name="Henkel C."/>
            <person name="Chen W.J."/>
            <person name="Zahm M."/>
            <person name="Cabau C."/>
            <person name="Klopp C."/>
            <person name="Thompson A.W."/>
            <person name="Robinson-Rechavi M."/>
            <person name="Braasch I."/>
            <person name="Lecointre G."/>
            <person name="Bobe J."/>
            <person name="Postlethwait J.H."/>
            <person name="Berthelot C."/>
            <person name="Roest Crollius H."/>
            <person name="Guiguen Y."/>
        </authorList>
    </citation>
    <scope>NUCLEOTIDE SEQUENCE</scope>
    <source>
        <strain evidence="2">WJC10195</strain>
    </source>
</reference>
<organism evidence="2 3">
    <name type="scientific">Synaphobranchus kaupii</name>
    <name type="common">Kaup's arrowtooth eel</name>
    <dbReference type="NCBI Taxonomy" id="118154"/>
    <lineage>
        <taxon>Eukaryota</taxon>
        <taxon>Metazoa</taxon>
        <taxon>Chordata</taxon>
        <taxon>Craniata</taxon>
        <taxon>Vertebrata</taxon>
        <taxon>Euteleostomi</taxon>
        <taxon>Actinopterygii</taxon>
        <taxon>Neopterygii</taxon>
        <taxon>Teleostei</taxon>
        <taxon>Anguilliformes</taxon>
        <taxon>Synaphobranchidae</taxon>
        <taxon>Synaphobranchus</taxon>
    </lineage>
</organism>
<dbReference type="SUPFAM" id="SSF54403">
    <property type="entry name" value="Cystatin/monellin"/>
    <property type="match status" value="1"/>
</dbReference>
<feature type="signal peptide" evidence="1">
    <location>
        <begin position="1"/>
        <end position="19"/>
    </location>
</feature>
<evidence type="ECO:0000313" key="3">
    <source>
        <dbReference type="Proteomes" id="UP001152622"/>
    </source>
</evidence>
<sequence length="216" mass="24165">MKVIVKTLLVALTALLATAQRGLEFSFEGVIVDATTGYIQQAGEEYAFRPMLRALQVETVIPADVNKPAVIRKLKFPLHETVCHRTEDQTGKECPLKRNGKSFMCNLEIYQPVLDFSIPKSTDITCEPMSTADQLQHKIRMRRDSLRVEPDTETELAQPDRCAFSQCGGHASDSTIRSSQELPRRTGPIKVHRTAVHCYTAFALDAVLLKYLAFPS</sequence>
<proteinExistence type="predicted"/>
<dbReference type="Proteomes" id="UP001152622">
    <property type="component" value="Chromosome 19"/>
</dbReference>
<evidence type="ECO:0000313" key="2">
    <source>
        <dbReference type="EMBL" id="KAJ8337422.1"/>
    </source>
</evidence>
<dbReference type="AlphaFoldDB" id="A0A9Q1EEQ4"/>
<dbReference type="EMBL" id="JAINUF010000019">
    <property type="protein sequence ID" value="KAJ8337422.1"/>
    <property type="molecule type" value="Genomic_DNA"/>
</dbReference>
<comment type="caution">
    <text evidence="2">The sequence shown here is derived from an EMBL/GenBank/DDBJ whole genome shotgun (WGS) entry which is preliminary data.</text>
</comment>
<dbReference type="Gene3D" id="3.10.450.10">
    <property type="match status" value="1"/>
</dbReference>